<proteinExistence type="inferred from homology"/>
<name>A0A8B0SPA1_9GAMM</name>
<evidence type="ECO:0000256" key="5">
    <source>
        <dbReference type="ARBA" id="ARBA00024749"/>
    </source>
</evidence>
<reference evidence="9" key="2">
    <citation type="submission" date="2021-04" db="EMBL/GenBank/DDBJ databases">
        <title>Complete Genome and methylome analysis of Thiothrix fructosivorans ATCC 49748.</title>
        <authorList>
            <person name="Fomenkov A."/>
            <person name="Sun L."/>
            <person name="Vincze T."/>
            <person name="Grabovich M.Y."/>
            <person name="Roberts R.J."/>
        </authorList>
    </citation>
    <scope>NUCLEOTIDE SEQUENCE</scope>
    <source>
        <strain evidence="9">ATCC 49748</strain>
    </source>
</reference>
<evidence type="ECO:0000313" key="10">
    <source>
        <dbReference type="Proteomes" id="UP000664466"/>
    </source>
</evidence>
<gene>
    <name evidence="7 9" type="primary">pqqA</name>
    <name evidence="9" type="ORF">J1836_007240</name>
    <name evidence="8" type="ORF">J1836_05585</name>
</gene>
<dbReference type="Proteomes" id="UP000664466">
    <property type="component" value="Unassembled WGS sequence"/>
</dbReference>
<protein>
    <recommendedName>
        <fullName evidence="3 7">Coenzyme PQQ synthesis protein A</fullName>
    </recommendedName>
    <alternativeName>
        <fullName evidence="6 7">Pyrroloquinoline quinone biosynthesis protein A</fullName>
    </alternativeName>
</protein>
<keyword evidence="4 7" id="KW-0884">PQQ biosynthesis</keyword>
<evidence type="ECO:0000256" key="3">
    <source>
        <dbReference type="ARBA" id="ARBA00015086"/>
    </source>
</evidence>
<evidence type="ECO:0000313" key="8">
    <source>
        <dbReference type="EMBL" id="MBO0612405.1"/>
    </source>
</evidence>
<evidence type="ECO:0000256" key="7">
    <source>
        <dbReference type="HAMAP-Rule" id="MF_00656"/>
    </source>
</evidence>
<comment type="similarity">
    <text evidence="2 7">Belongs to the PqqA family.</text>
</comment>
<reference evidence="8 10" key="1">
    <citation type="submission" date="2021-03" db="EMBL/GenBank/DDBJ databases">
        <title>Draft genome and methylome analysis of Thiotrix fructosivoruns ATCC 49748.</title>
        <authorList>
            <person name="Fomenkov A."/>
            <person name="Grabovich M.Y."/>
            <person name="Roberts R.J."/>
        </authorList>
    </citation>
    <scope>NUCLEOTIDE SEQUENCE [LARGE SCALE GENOMIC DNA]</scope>
    <source>
        <strain evidence="8 10">ATCC 49748</strain>
    </source>
</reference>
<dbReference type="EMBL" id="CP072748">
    <property type="protein sequence ID" value="QTX12759.1"/>
    <property type="molecule type" value="Genomic_DNA"/>
</dbReference>
<accession>A0A8B0SPA1</accession>
<evidence type="ECO:0000256" key="6">
    <source>
        <dbReference type="ARBA" id="ARBA00030967"/>
    </source>
</evidence>
<organism evidence="9">
    <name type="scientific">Thiothrix fructosivorans</name>
    <dbReference type="NCBI Taxonomy" id="111770"/>
    <lineage>
        <taxon>Bacteria</taxon>
        <taxon>Pseudomonadati</taxon>
        <taxon>Pseudomonadota</taxon>
        <taxon>Gammaproteobacteria</taxon>
        <taxon>Thiotrichales</taxon>
        <taxon>Thiotrichaceae</taxon>
        <taxon>Thiothrix</taxon>
    </lineage>
</organism>
<evidence type="ECO:0000256" key="1">
    <source>
        <dbReference type="ARBA" id="ARBA00004886"/>
    </source>
</evidence>
<sequence>MKKSLKWTKPAFNEMRYGFEINLYIMNR</sequence>
<dbReference type="RefSeq" id="WP_038140970.1">
    <property type="nucleotide sequence ID" value="NZ_JAFMPM010000006.1"/>
</dbReference>
<feature type="cross-link" description="Pyrroloquinoline quinone (Glu-Tyr)" evidence="7">
    <location>
        <begin position="20"/>
        <end position="24"/>
    </location>
</feature>
<dbReference type="HAMAP" id="MF_00656">
    <property type="entry name" value="PQQ_syn_PqqA"/>
    <property type="match status" value="1"/>
</dbReference>
<dbReference type="EMBL" id="JAFMPM010000006">
    <property type="protein sequence ID" value="MBO0612405.1"/>
    <property type="molecule type" value="Genomic_DNA"/>
</dbReference>
<dbReference type="Pfam" id="PF08042">
    <property type="entry name" value="PqqA"/>
    <property type="match status" value="1"/>
</dbReference>
<evidence type="ECO:0000256" key="2">
    <source>
        <dbReference type="ARBA" id="ARBA00009325"/>
    </source>
</evidence>
<dbReference type="UniPathway" id="UPA00539"/>
<dbReference type="GO" id="GO:0018189">
    <property type="term" value="P:pyrroloquinoline quinone biosynthetic process"/>
    <property type="evidence" value="ECO:0007669"/>
    <property type="project" value="UniProtKB-UniRule"/>
</dbReference>
<evidence type="ECO:0000256" key="4">
    <source>
        <dbReference type="ARBA" id="ARBA00022905"/>
    </source>
</evidence>
<dbReference type="InterPro" id="IPR011725">
    <property type="entry name" value="PQQ_synth_PqqA"/>
</dbReference>
<dbReference type="NCBIfam" id="TIGR02107">
    <property type="entry name" value="PQQ_syn_pqqA"/>
    <property type="match status" value="1"/>
</dbReference>
<dbReference type="AlphaFoldDB" id="A0A8B0SPA1"/>
<keyword evidence="10" id="KW-1185">Reference proteome</keyword>
<comment type="pathway">
    <text evidence="1 7">Cofactor biosynthesis; pyrroloquinoline quinone biosynthesis.</text>
</comment>
<evidence type="ECO:0000313" key="9">
    <source>
        <dbReference type="EMBL" id="QTX12759.1"/>
    </source>
</evidence>
<comment type="function">
    <text evidence="5 7">Required for coenzyme pyrroloquinoline quinone (PQQ) biosynthesis. PQQ is probably formed by cross-linking a specific glutamate to a specific tyrosine residue and excising these residues from the peptide.</text>
</comment>